<name>A0A3R7MKA2_PENVA</name>
<accession>A0A3R7MKA2</accession>
<evidence type="ECO:0000313" key="4">
    <source>
        <dbReference type="Proteomes" id="UP000283509"/>
    </source>
</evidence>
<dbReference type="Proteomes" id="UP000283509">
    <property type="component" value="Unassembled WGS sequence"/>
</dbReference>
<dbReference type="AlphaFoldDB" id="A0A3R7MKA2"/>
<feature type="region of interest" description="Disordered" evidence="1">
    <location>
        <begin position="135"/>
        <end position="171"/>
    </location>
</feature>
<sequence length="190" mass="21238">MLLLTFKTRDRTPVTKLRKLKALWPDRIPPAATHFLFVFFPGMYITGIFLGFLLPPWRLLSSLSFACSSSFSRISNVPSVSAIPFLLCYILQAISPQDIGLGNRYHNQLAVDQLPLRLFRGDGVFEAGGTLRRPRLPSSLERPSPALAPPPVYSPHSRASHRAAADTPSCSTYHKGKPQYWGKKSIIRFS</sequence>
<keyword evidence="2" id="KW-0812">Transmembrane</keyword>
<comment type="caution">
    <text evidence="3">The sequence shown here is derived from an EMBL/GenBank/DDBJ whole genome shotgun (WGS) entry which is preliminary data.</text>
</comment>
<evidence type="ECO:0000256" key="2">
    <source>
        <dbReference type="SAM" id="Phobius"/>
    </source>
</evidence>
<keyword evidence="2" id="KW-0472">Membrane</keyword>
<evidence type="ECO:0000256" key="1">
    <source>
        <dbReference type="SAM" id="MobiDB-lite"/>
    </source>
</evidence>
<reference evidence="3 4" key="2">
    <citation type="submission" date="2019-01" db="EMBL/GenBank/DDBJ databases">
        <title>The decoding of complex shrimp genome reveals the adaptation for benthos swimmer, frequently molting mechanism and breeding impact on genome.</title>
        <authorList>
            <person name="Sun Y."/>
            <person name="Gao Y."/>
            <person name="Yu Y."/>
        </authorList>
    </citation>
    <scope>NUCLEOTIDE SEQUENCE [LARGE SCALE GENOMIC DNA]</scope>
    <source>
        <tissue evidence="3">Muscle</tissue>
    </source>
</reference>
<evidence type="ECO:0000313" key="3">
    <source>
        <dbReference type="EMBL" id="ROT85029.1"/>
    </source>
</evidence>
<feature type="compositionally biased region" description="Low complexity" evidence="1">
    <location>
        <begin position="136"/>
        <end position="145"/>
    </location>
</feature>
<reference evidence="3 4" key="1">
    <citation type="submission" date="2018-04" db="EMBL/GenBank/DDBJ databases">
        <authorList>
            <person name="Zhang X."/>
            <person name="Yuan J."/>
            <person name="Li F."/>
            <person name="Xiang J."/>
        </authorList>
    </citation>
    <scope>NUCLEOTIDE SEQUENCE [LARGE SCALE GENOMIC DNA]</scope>
    <source>
        <tissue evidence="3">Muscle</tissue>
    </source>
</reference>
<dbReference type="EMBL" id="QCYY01000454">
    <property type="protein sequence ID" value="ROT85029.1"/>
    <property type="molecule type" value="Genomic_DNA"/>
</dbReference>
<gene>
    <name evidence="3" type="ORF">C7M84_021570</name>
</gene>
<keyword evidence="4" id="KW-1185">Reference proteome</keyword>
<keyword evidence="2" id="KW-1133">Transmembrane helix</keyword>
<organism evidence="3 4">
    <name type="scientific">Penaeus vannamei</name>
    <name type="common">Whiteleg shrimp</name>
    <name type="synonym">Litopenaeus vannamei</name>
    <dbReference type="NCBI Taxonomy" id="6689"/>
    <lineage>
        <taxon>Eukaryota</taxon>
        <taxon>Metazoa</taxon>
        <taxon>Ecdysozoa</taxon>
        <taxon>Arthropoda</taxon>
        <taxon>Crustacea</taxon>
        <taxon>Multicrustacea</taxon>
        <taxon>Malacostraca</taxon>
        <taxon>Eumalacostraca</taxon>
        <taxon>Eucarida</taxon>
        <taxon>Decapoda</taxon>
        <taxon>Dendrobranchiata</taxon>
        <taxon>Penaeoidea</taxon>
        <taxon>Penaeidae</taxon>
        <taxon>Penaeus</taxon>
    </lineage>
</organism>
<proteinExistence type="predicted"/>
<protein>
    <submittedName>
        <fullName evidence="3">Uncharacterized protein</fullName>
    </submittedName>
</protein>
<feature type="transmembrane region" description="Helical" evidence="2">
    <location>
        <begin position="31"/>
        <end position="54"/>
    </location>
</feature>